<evidence type="ECO:0000313" key="8">
    <source>
        <dbReference type="Proteomes" id="UP000242180"/>
    </source>
</evidence>
<dbReference type="GO" id="GO:0005524">
    <property type="term" value="F:ATP binding"/>
    <property type="evidence" value="ECO:0007669"/>
    <property type="project" value="UniProtKB-KW"/>
</dbReference>
<comment type="caution">
    <text evidence="7">The sequence shown here is derived from an EMBL/GenBank/DDBJ whole genome shotgun (WGS) entry which is preliminary data.</text>
</comment>
<dbReference type="GO" id="GO:0035336">
    <property type="term" value="P:long-chain fatty-acyl-CoA metabolic process"/>
    <property type="evidence" value="ECO:0007669"/>
    <property type="project" value="TreeGrafter"/>
</dbReference>
<dbReference type="FunCoup" id="A0A1X2HMT6">
    <property type="interactions" value="234"/>
</dbReference>
<dbReference type="EMBL" id="MCGN01000002">
    <property type="protein sequence ID" value="ORZ00602.1"/>
    <property type="molecule type" value="Genomic_DNA"/>
</dbReference>
<keyword evidence="4" id="KW-0067">ATP-binding</keyword>
<dbReference type="InterPro" id="IPR000873">
    <property type="entry name" value="AMP-dep_synth/lig_dom"/>
</dbReference>
<sequence length="677" mass="75337">MAQQVFSIPVDEPYKSDETHTRRSILSAPELMRIPCPGVETLYDVLIHSAETFKDRRAFGYRKLLNTIHEKKEVPKMVDGVEKKETKTWTYFELSHYEYYTYVEAVEKTRHIGAGLRQLGLSKGDKIHIFASTSVEWMLLAHGAFTQALTIVTAYDTLGPDGLRHSINETGTTVCFVNGDQLPIIEKILPSCPDLKSIIYRGDPSDQTTVDRLSEKLTHLIPFERLEANGKAEPVDVVKPASADMCCIMYTSGSTGNPKGVMLTHGNVVAAVAATSLMLQHLVETNDTMMAYLPLAHVLEFLVENLCIFLGLTLGYGSIRTLTDQSVRNCQGDLQEFGPTIMTGVPQVWETIRKTILAKVALRGPRIEKIFGNALKLKAYLKQKGLPTGFLDRIVFNNVKKQLGGRLRYGLSGGAPLSCETQEFLSTCLAPIICGYGMTESCGMCALMAPEQFALGEVGSPVPCVEVKLVDVPELNYRASNPKPQGEIWIRGTSVTSGYYNRPDLTEEALTPDGWLMTGDIGEWNTAGTLTIIDRKKNLVKLSNGEYIALEKLESVYKTCLLVENICVHVDPLYPKPVALVVPVEKSLRELAVTHEIHEDDWRKLCEDTRVRGLVLSQLQLQARKSGLKGAEIISDVWLCKDIWTTEMGLLTAAQKLKRKEINENFSKQLQEMTTCK</sequence>
<dbReference type="GO" id="GO:0005783">
    <property type="term" value="C:endoplasmic reticulum"/>
    <property type="evidence" value="ECO:0007669"/>
    <property type="project" value="TreeGrafter"/>
</dbReference>
<evidence type="ECO:0000313" key="7">
    <source>
        <dbReference type="EMBL" id="ORZ00602.1"/>
    </source>
</evidence>
<name>A0A1X2HMT6_SYNRA</name>
<dbReference type="Gene3D" id="3.40.50.12780">
    <property type="entry name" value="N-terminal domain of ligase-like"/>
    <property type="match status" value="1"/>
</dbReference>
<feature type="domain" description="AMP-dependent synthetase/ligase" evidence="6">
    <location>
        <begin position="87"/>
        <end position="500"/>
    </location>
</feature>
<evidence type="ECO:0000256" key="3">
    <source>
        <dbReference type="ARBA" id="ARBA00022741"/>
    </source>
</evidence>
<dbReference type="Proteomes" id="UP000242180">
    <property type="component" value="Unassembled WGS sequence"/>
</dbReference>
<keyword evidence="3" id="KW-0547">Nucleotide-binding</keyword>
<dbReference type="InterPro" id="IPR020845">
    <property type="entry name" value="AMP-binding_CS"/>
</dbReference>
<dbReference type="OMA" id="PEFGYSA"/>
<evidence type="ECO:0000256" key="1">
    <source>
        <dbReference type="ARBA" id="ARBA00006432"/>
    </source>
</evidence>
<keyword evidence="8" id="KW-1185">Reference proteome</keyword>
<accession>A0A1X2HMT6</accession>
<dbReference type="PANTHER" id="PTHR43272">
    <property type="entry name" value="LONG-CHAIN-FATTY-ACID--COA LIGASE"/>
    <property type="match status" value="1"/>
</dbReference>
<protein>
    <recommendedName>
        <fullName evidence="6">AMP-dependent synthetase/ligase domain-containing protein</fullName>
    </recommendedName>
</protein>
<dbReference type="SUPFAM" id="SSF56801">
    <property type="entry name" value="Acetyl-CoA synthetase-like"/>
    <property type="match status" value="1"/>
</dbReference>
<reference evidence="7 8" key="1">
    <citation type="submission" date="2016-07" db="EMBL/GenBank/DDBJ databases">
        <title>Pervasive Adenine N6-methylation of Active Genes in Fungi.</title>
        <authorList>
            <consortium name="DOE Joint Genome Institute"/>
            <person name="Mondo S.J."/>
            <person name="Dannebaum R.O."/>
            <person name="Kuo R.C."/>
            <person name="Labutti K."/>
            <person name="Haridas S."/>
            <person name="Kuo A."/>
            <person name="Salamov A."/>
            <person name="Ahrendt S.R."/>
            <person name="Lipzen A."/>
            <person name="Sullivan W."/>
            <person name="Andreopoulos W.B."/>
            <person name="Clum A."/>
            <person name="Lindquist E."/>
            <person name="Daum C."/>
            <person name="Ramamoorthy G.K."/>
            <person name="Gryganskyi A."/>
            <person name="Culley D."/>
            <person name="Magnuson J.K."/>
            <person name="James T.Y."/>
            <person name="O'Malley M.A."/>
            <person name="Stajich J.E."/>
            <person name="Spatafora J.W."/>
            <person name="Visel A."/>
            <person name="Grigoriev I.V."/>
        </authorList>
    </citation>
    <scope>NUCLEOTIDE SEQUENCE [LARGE SCALE GENOMIC DNA]</scope>
    <source>
        <strain evidence="7 8">NRRL 2496</strain>
    </source>
</reference>
<dbReference type="PROSITE" id="PS00455">
    <property type="entry name" value="AMP_BINDING"/>
    <property type="match status" value="1"/>
</dbReference>
<evidence type="ECO:0000256" key="4">
    <source>
        <dbReference type="ARBA" id="ARBA00022840"/>
    </source>
</evidence>
<proteinExistence type="inferred from homology"/>
<comment type="catalytic activity">
    <reaction evidence="5">
        <text>a long-chain fatty acid + ATP + CoA = a long-chain fatty acyl-CoA + AMP + diphosphate</text>
        <dbReference type="Rhea" id="RHEA:15421"/>
        <dbReference type="ChEBI" id="CHEBI:30616"/>
        <dbReference type="ChEBI" id="CHEBI:33019"/>
        <dbReference type="ChEBI" id="CHEBI:57287"/>
        <dbReference type="ChEBI" id="CHEBI:57560"/>
        <dbReference type="ChEBI" id="CHEBI:83139"/>
        <dbReference type="ChEBI" id="CHEBI:456215"/>
        <dbReference type="EC" id="6.2.1.3"/>
    </reaction>
</comment>
<dbReference type="GO" id="GO:0004467">
    <property type="term" value="F:long-chain fatty acid-CoA ligase activity"/>
    <property type="evidence" value="ECO:0007669"/>
    <property type="project" value="UniProtKB-EC"/>
</dbReference>
<comment type="similarity">
    <text evidence="1">Belongs to the ATP-dependent AMP-binding enzyme family.</text>
</comment>
<organism evidence="7 8">
    <name type="scientific">Syncephalastrum racemosum</name>
    <name type="common">Filamentous fungus</name>
    <dbReference type="NCBI Taxonomy" id="13706"/>
    <lineage>
        <taxon>Eukaryota</taxon>
        <taxon>Fungi</taxon>
        <taxon>Fungi incertae sedis</taxon>
        <taxon>Mucoromycota</taxon>
        <taxon>Mucoromycotina</taxon>
        <taxon>Mucoromycetes</taxon>
        <taxon>Mucorales</taxon>
        <taxon>Syncephalastraceae</taxon>
        <taxon>Syncephalastrum</taxon>
    </lineage>
</organism>
<dbReference type="GO" id="GO:0005886">
    <property type="term" value="C:plasma membrane"/>
    <property type="evidence" value="ECO:0007669"/>
    <property type="project" value="TreeGrafter"/>
</dbReference>
<evidence type="ECO:0000256" key="5">
    <source>
        <dbReference type="ARBA" id="ARBA00036813"/>
    </source>
</evidence>
<dbReference type="InParanoid" id="A0A1X2HMT6"/>
<dbReference type="GO" id="GO:0005811">
    <property type="term" value="C:lipid droplet"/>
    <property type="evidence" value="ECO:0007669"/>
    <property type="project" value="TreeGrafter"/>
</dbReference>
<gene>
    <name evidence="7" type="ORF">BCR43DRAFT_521606</name>
</gene>
<dbReference type="InterPro" id="IPR042099">
    <property type="entry name" value="ANL_N_sf"/>
</dbReference>
<evidence type="ECO:0000256" key="2">
    <source>
        <dbReference type="ARBA" id="ARBA00022598"/>
    </source>
</evidence>
<dbReference type="OrthoDB" id="1700726at2759"/>
<dbReference type="AlphaFoldDB" id="A0A1X2HMT6"/>
<keyword evidence="2" id="KW-0436">Ligase</keyword>
<dbReference type="STRING" id="13706.A0A1X2HMT6"/>
<dbReference type="PANTHER" id="PTHR43272:SF83">
    <property type="entry name" value="ACYL-COA SYNTHETASE LONG-CHAIN, ISOFORM J"/>
    <property type="match status" value="1"/>
</dbReference>
<dbReference type="Pfam" id="PF00501">
    <property type="entry name" value="AMP-binding"/>
    <property type="match status" value="1"/>
</dbReference>
<evidence type="ECO:0000259" key="6">
    <source>
        <dbReference type="Pfam" id="PF00501"/>
    </source>
</evidence>